<evidence type="ECO:0000259" key="8">
    <source>
        <dbReference type="PROSITE" id="PS52029"/>
    </source>
</evidence>
<feature type="active site" description="Nucleophile" evidence="6">
    <location>
        <position position="779"/>
    </location>
</feature>
<evidence type="ECO:0000313" key="10">
    <source>
        <dbReference type="Proteomes" id="UP000178911"/>
    </source>
</evidence>
<gene>
    <name evidence="9" type="ORF">A3A13_04750</name>
</gene>
<organism evidence="9 10">
    <name type="scientific">Candidatus Yanofskybacteria bacterium RIFCSPLOWO2_01_FULL_43_22</name>
    <dbReference type="NCBI Taxonomy" id="1802695"/>
    <lineage>
        <taxon>Bacteria</taxon>
        <taxon>Candidatus Yanofskyibacteriota</taxon>
    </lineage>
</organism>
<evidence type="ECO:0000256" key="6">
    <source>
        <dbReference type="PROSITE-ProRule" id="PRU01373"/>
    </source>
</evidence>
<keyword evidence="4 6" id="KW-0573">Peptidoglycan synthesis</keyword>
<evidence type="ECO:0000256" key="3">
    <source>
        <dbReference type="ARBA" id="ARBA00022960"/>
    </source>
</evidence>
<feature type="active site" description="Proton donor/acceptor" evidence="6">
    <location>
        <position position="763"/>
    </location>
</feature>
<dbReference type="GO" id="GO:0008360">
    <property type="term" value="P:regulation of cell shape"/>
    <property type="evidence" value="ECO:0007669"/>
    <property type="project" value="UniProtKB-UniRule"/>
</dbReference>
<dbReference type="Pfam" id="PF03734">
    <property type="entry name" value="YkuD"/>
    <property type="match status" value="1"/>
</dbReference>
<evidence type="ECO:0000256" key="1">
    <source>
        <dbReference type="ARBA" id="ARBA00004752"/>
    </source>
</evidence>
<dbReference type="Proteomes" id="UP000178911">
    <property type="component" value="Unassembled WGS sequence"/>
</dbReference>
<feature type="domain" description="L,D-TPase catalytic" evidence="8">
    <location>
        <begin position="595"/>
        <end position="804"/>
    </location>
</feature>
<evidence type="ECO:0000256" key="5">
    <source>
        <dbReference type="ARBA" id="ARBA00023316"/>
    </source>
</evidence>
<dbReference type="EMBL" id="MGKJ01000009">
    <property type="protein sequence ID" value="OGN24815.1"/>
    <property type="molecule type" value="Genomic_DNA"/>
</dbReference>
<comment type="pathway">
    <text evidence="1 6">Cell wall biogenesis; peptidoglycan biosynthesis.</text>
</comment>
<comment type="caution">
    <text evidence="9">The sequence shown here is derived from an EMBL/GenBank/DDBJ whole genome shotgun (WGS) entry which is preliminary data.</text>
</comment>
<dbReference type="GO" id="GO:0009252">
    <property type="term" value="P:peptidoglycan biosynthetic process"/>
    <property type="evidence" value="ECO:0007669"/>
    <property type="project" value="UniProtKB-UniPathway"/>
</dbReference>
<name>A0A1F8GHC9_9BACT</name>
<feature type="compositionally biased region" description="Basic and acidic residues" evidence="7">
    <location>
        <begin position="254"/>
        <end position="264"/>
    </location>
</feature>
<dbReference type="PROSITE" id="PS52029">
    <property type="entry name" value="LD_TPASE"/>
    <property type="match status" value="1"/>
</dbReference>
<dbReference type="AlphaFoldDB" id="A0A1F8GHC9"/>
<dbReference type="Gene3D" id="2.40.440.10">
    <property type="entry name" value="L,D-transpeptidase catalytic domain-like"/>
    <property type="match status" value="1"/>
</dbReference>
<evidence type="ECO:0000256" key="7">
    <source>
        <dbReference type="SAM" id="MobiDB-lite"/>
    </source>
</evidence>
<evidence type="ECO:0000313" key="9">
    <source>
        <dbReference type="EMBL" id="OGN24815.1"/>
    </source>
</evidence>
<feature type="compositionally biased region" description="Basic and acidic residues" evidence="7">
    <location>
        <begin position="220"/>
        <end position="235"/>
    </location>
</feature>
<dbReference type="CDD" id="cd16913">
    <property type="entry name" value="YkuD_like"/>
    <property type="match status" value="1"/>
</dbReference>
<feature type="region of interest" description="Disordered" evidence="7">
    <location>
        <begin position="199"/>
        <end position="273"/>
    </location>
</feature>
<keyword evidence="5 6" id="KW-0961">Cell wall biogenesis/degradation</keyword>
<reference evidence="9 10" key="1">
    <citation type="journal article" date="2016" name="Nat. Commun.">
        <title>Thousands of microbial genomes shed light on interconnected biogeochemical processes in an aquifer system.</title>
        <authorList>
            <person name="Anantharaman K."/>
            <person name="Brown C.T."/>
            <person name="Hug L.A."/>
            <person name="Sharon I."/>
            <person name="Castelle C.J."/>
            <person name="Probst A.J."/>
            <person name="Thomas B.C."/>
            <person name="Singh A."/>
            <person name="Wilkins M.J."/>
            <person name="Karaoz U."/>
            <person name="Brodie E.L."/>
            <person name="Williams K.H."/>
            <person name="Hubbard S.S."/>
            <person name="Banfield J.F."/>
        </authorList>
    </citation>
    <scope>NUCLEOTIDE SEQUENCE [LARGE SCALE GENOMIC DNA]</scope>
</reference>
<dbReference type="GO" id="GO:0016740">
    <property type="term" value="F:transferase activity"/>
    <property type="evidence" value="ECO:0007669"/>
    <property type="project" value="UniProtKB-KW"/>
</dbReference>
<proteinExistence type="predicted"/>
<dbReference type="GO" id="GO:0071555">
    <property type="term" value="P:cell wall organization"/>
    <property type="evidence" value="ECO:0007669"/>
    <property type="project" value="UniProtKB-UniRule"/>
</dbReference>
<dbReference type="UniPathway" id="UPA00219"/>
<dbReference type="InterPro" id="IPR038063">
    <property type="entry name" value="Transpep_catalytic_dom"/>
</dbReference>
<keyword evidence="2" id="KW-0808">Transferase</keyword>
<keyword evidence="3 6" id="KW-0133">Cell shape</keyword>
<dbReference type="STRING" id="1802695.A3A13_04750"/>
<sequence length="815" mass="92440">MAERMTLTERLVSPEKSPGELYAKTLKLKREVLSFHRDMNSVRRDVNKRINEINAEEFHSDPEVIKYEKMRNEYNGKKKLFLDSFEKLNEQEREKLNGLTSLNKVDAELASLGGEAKIETVEKPEKEETLEEVEKMLKYAKDTGRLLELAYWESKKKELEDKYYENRETSMAEVNKMIEYSLNTGRPLELAYWESKKKDLKGGRTQKLVQGKAKQVSGAELEKDAKQEDKTKPEKILGGSVQEGTTPTEEQIESELRPEPKFAPEPEPTESTPIITLAQKDEIDHLVLRDVKESSELLVPAQRTEVAKAERDIIDSAVDQAISSVEDSLSVGEAGIEEAVAEDKETPPKPKIEAMAPETEGVVPKEKEITPEIRAPETKTLLQKIRERVKKKALVYVSAGLLTLMAWKSLEVYDNLPKASDMIASVLDKASDIDVPTELPTMVVKEAARYGVKPYLVARYVGSNDYFKLEAIKAMDVAGLGDRAERVYKESLDEYINNFSETRRDNRFTTLDKHTVRNYMDAFIQIYSGQEQTSSASETYQKFRDFLESNFGIAKAYEFALKVNSEKNISPVLVNLSRKDLKKQELILSKAAGRSSVYFNQEEGIFNIIHKGRLIDTYASRAGFMNVPADAGKSFKSLGYGRTPDGTFTISSVEYGYSTLRWKDSFLPYGSEIRLGESQEIEYKYHGKWYQATGPEATYFDQGKAIRPNKSNQDLKFLQSRSRGESPLVKSDFFTMDGLMERWDKNPFGPISYRLAGRAELIHSNPTDSDRILHPSHGCIRLDKEDVKVLEKYIGTGSSKIRISSVAGESWRPAS</sequence>
<dbReference type="SUPFAM" id="SSF141523">
    <property type="entry name" value="L,D-transpeptidase catalytic domain-like"/>
    <property type="match status" value="1"/>
</dbReference>
<evidence type="ECO:0000256" key="2">
    <source>
        <dbReference type="ARBA" id="ARBA00022679"/>
    </source>
</evidence>
<evidence type="ECO:0000256" key="4">
    <source>
        <dbReference type="ARBA" id="ARBA00022984"/>
    </source>
</evidence>
<dbReference type="InterPro" id="IPR005490">
    <property type="entry name" value="LD_TPept_cat_dom"/>
</dbReference>
<accession>A0A1F8GHC9</accession>
<protein>
    <recommendedName>
        <fullName evidence="8">L,D-TPase catalytic domain-containing protein</fullName>
    </recommendedName>
</protein>